<dbReference type="RefSeq" id="WP_009070643.1">
    <property type="nucleotide sequence ID" value="NZ_JH597761.1"/>
</dbReference>
<evidence type="ECO:0008006" key="3">
    <source>
        <dbReference type="Google" id="ProtNLM"/>
    </source>
</evidence>
<gene>
    <name evidence="1" type="ORF">MetMK1DRAFT_00006660</name>
</gene>
<dbReference type="InterPro" id="IPR036388">
    <property type="entry name" value="WH-like_DNA-bd_sf"/>
</dbReference>
<dbReference type="Proteomes" id="UP000003980">
    <property type="component" value="Unassembled WGS sequence"/>
</dbReference>
<dbReference type="HOGENOM" id="CLU_176006_1_1_2"/>
<protein>
    <recommendedName>
        <fullName evidence="3">Transcriptional regulator</fullName>
    </recommendedName>
</protein>
<dbReference type="Gene3D" id="1.10.10.10">
    <property type="entry name" value="Winged helix-like DNA-binding domain superfamily/Winged helix DNA-binding domain"/>
    <property type="match status" value="1"/>
</dbReference>
<reference evidence="1 2" key="1">
    <citation type="submission" date="2012-01" db="EMBL/GenBank/DDBJ databases">
        <title>Improved High-Quality Draft sequence of Metallosphaera yellowstonensis MK1.</title>
        <authorList>
            <consortium name="US DOE Joint Genome Institute"/>
            <person name="Lucas S."/>
            <person name="Han J."/>
            <person name="Cheng J.-F."/>
            <person name="Goodwin L."/>
            <person name="Pitluck S."/>
            <person name="Peters L."/>
            <person name="Teshima H."/>
            <person name="Detter J.C."/>
            <person name="Han C."/>
            <person name="Tapia R."/>
            <person name="Land M."/>
            <person name="Hauser L."/>
            <person name="Kyrpides N."/>
            <person name="Kozubal M."/>
            <person name="Macur R.E."/>
            <person name="Jay Z."/>
            <person name="Inskeep W."/>
            <person name="Woyke T."/>
        </authorList>
    </citation>
    <scope>NUCLEOTIDE SEQUENCE [LARGE SCALE GENOMIC DNA]</scope>
    <source>
        <strain evidence="1 2">MK1</strain>
    </source>
</reference>
<organism evidence="1 2">
    <name type="scientific">Metallosphaera yellowstonensis MK1</name>
    <dbReference type="NCBI Taxonomy" id="671065"/>
    <lineage>
        <taxon>Archaea</taxon>
        <taxon>Thermoproteota</taxon>
        <taxon>Thermoprotei</taxon>
        <taxon>Sulfolobales</taxon>
        <taxon>Sulfolobaceae</taxon>
        <taxon>Metallosphaera</taxon>
    </lineage>
</organism>
<dbReference type="eggNOG" id="arCOG00394">
    <property type="taxonomic scope" value="Archaea"/>
</dbReference>
<dbReference type="EMBL" id="JH597761">
    <property type="protein sequence ID" value="EHP70164.1"/>
    <property type="molecule type" value="Genomic_DNA"/>
</dbReference>
<accession>H2C1P3</accession>
<dbReference type="STRING" id="671065.MetMK1DRAFT_00006660"/>
<proteinExistence type="predicted"/>
<evidence type="ECO:0000313" key="1">
    <source>
        <dbReference type="EMBL" id="EHP70164.1"/>
    </source>
</evidence>
<dbReference type="InterPro" id="IPR036390">
    <property type="entry name" value="WH_DNA-bd_sf"/>
</dbReference>
<dbReference type="AlphaFoldDB" id="H2C1P3"/>
<sequence length="90" mass="10471">MVSKKKIEDLPCSAKLVFKVLKMKGRATFQELKEETYMPDRTLREALKILRDESLLVVQPCLGDTRSRVYALNEEVCLSLIDDLKSNRRR</sequence>
<keyword evidence="2" id="KW-1185">Reference proteome</keyword>
<evidence type="ECO:0000313" key="2">
    <source>
        <dbReference type="Proteomes" id="UP000003980"/>
    </source>
</evidence>
<name>H2C1P3_9CREN</name>
<dbReference type="SUPFAM" id="SSF46785">
    <property type="entry name" value="Winged helix' DNA-binding domain"/>
    <property type="match status" value="1"/>
</dbReference>